<dbReference type="EMBL" id="PSZC01000014">
    <property type="protein sequence ID" value="PPJ36455.1"/>
    <property type="molecule type" value="Genomic_DNA"/>
</dbReference>
<proteinExistence type="predicted"/>
<gene>
    <name evidence="3" type="ORF">C5E45_20640</name>
</gene>
<comment type="caution">
    <text evidence="3">The sequence shown here is derived from an EMBL/GenBank/DDBJ whole genome shotgun (WGS) entry which is preliminary data.</text>
</comment>
<evidence type="ECO:0000313" key="3">
    <source>
        <dbReference type="EMBL" id="PPJ36455.1"/>
    </source>
</evidence>
<feature type="region of interest" description="Disordered" evidence="1">
    <location>
        <begin position="566"/>
        <end position="643"/>
    </location>
</feature>
<reference evidence="3 4" key="1">
    <citation type="submission" date="2018-02" db="EMBL/GenBank/DDBJ databases">
        <title>8 Nocardia nova and 1 Nocardia cyriacigeorgica strain used for evolution to TMP-SMX.</title>
        <authorList>
            <person name="Mehta H."/>
            <person name="Weng J."/>
            <person name="Shamoo Y."/>
        </authorList>
    </citation>
    <scope>NUCLEOTIDE SEQUENCE [LARGE SCALE GENOMIC DNA]</scope>
    <source>
        <strain evidence="3 4">MDA3139</strain>
    </source>
</reference>
<protein>
    <recommendedName>
        <fullName evidence="2">UBA domain-containing protein</fullName>
    </recommendedName>
</protein>
<feature type="compositionally biased region" description="Basic and acidic residues" evidence="1">
    <location>
        <begin position="16"/>
        <end position="29"/>
    </location>
</feature>
<evidence type="ECO:0000256" key="1">
    <source>
        <dbReference type="SAM" id="MobiDB-lite"/>
    </source>
</evidence>
<feature type="region of interest" description="Disordered" evidence="1">
    <location>
        <begin position="1"/>
        <end position="47"/>
    </location>
</feature>
<dbReference type="SUPFAM" id="SSF110849">
    <property type="entry name" value="ParB/Sulfiredoxin"/>
    <property type="match status" value="1"/>
</dbReference>
<dbReference type="Proteomes" id="UP000239874">
    <property type="component" value="Unassembled WGS sequence"/>
</dbReference>
<dbReference type="AlphaFoldDB" id="A0A2S6AMJ3"/>
<dbReference type="InterPro" id="IPR015940">
    <property type="entry name" value="UBA"/>
</dbReference>
<accession>A0A2S6AMJ3</accession>
<organism evidence="3 4">
    <name type="scientific">Nocardia nova</name>
    <dbReference type="NCBI Taxonomy" id="37330"/>
    <lineage>
        <taxon>Bacteria</taxon>
        <taxon>Bacillati</taxon>
        <taxon>Actinomycetota</taxon>
        <taxon>Actinomycetes</taxon>
        <taxon>Mycobacteriales</taxon>
        <taxon>Nocardiaceae</taxon>
        <taxon>Nocardia</taxon>
    </lineage>
</organism>
<dbReference type="PROSITE" id="PS50030">
    <property type="entry name" value="UBA"/>
    <property type="match status" value="1"/>
</dbReference>
<feature type="region of interest" description="Disordered" evidence="1">
    <location>
        <begin position="372"/>
        <end position="397"/>
    </location>
</feature>
<dbReference type="RefSeq" id="WP_104380251.1">
    <property type="nucleotide sequence ID" value="NZ_PSZC01000014.1"/>
</dbReference>
<evidence type="ECO:0000259" key="2">
    <source>
        <dbReference type="PROSITE" id="PS50030"/>
    </source>
</evidence>
<name>A0A2S6AMJ3_9NOCA</name>
<evidence type="ECO:0000313" key="4">
    <source>
        <dbReference type="Proteomes" id="UP000239874"/>
    </source>
</evidence>
<feature type="compositionally biased region" description="Acidic residues" evidence="1">
    <location>
        <begin position="620"/>
        <end position="637"/>
    </location>
</feature>
<feature type="domain" description="UBA" evidence="2">
    <location>
        <begin position="149"/>
        <end position="190"/>
    </location>
</feature>
<sequence>MTTFADNPAAAELDPDLPHTDSAPERDPDTAEQPVSTRPAHGQVAGQLLWLDPDKLEKARNRPSKPIDPGVKASIVKHGNFLPLVTVPTESGGYAVWDGWHRVEILRDTEHMALCAVYPRDTSAEQLETEAERIALQFNSGAHRYAQNEIDRADAIAQMLELGFDVDETRETLVGITRDEARAVKKVTRSESAREALYSSDLDLLQSAAAAEHFGDDPEAIDRLIAAAAVGQFDHALKVMLDERAEIEAQERAAAAYAEIESSFTEAGLTVLTGALADNVLALEDLLDADGNTPTPETVPHEHLAVVLVQQARVLDSEERIDIDQVDERTELFPDDDPDPGMYHVRDVEVLDEFAPVYYCTDPDAAGLTRTELDDESDEPDEVPDSVPTVPQESEAEREARLARAAAQAERERKQAEEAAAKRAEATILNRYARSATSVRREWLTENLFGGQKTVPPGGLELIGRVIAHPNLLNAYHARSLAAQLGTKVPNSPSSDGIKARDNHGGLRALLHVVAAVEADLQPTKDHPDYYRRVSSLHGDYMKFLASRGYRLAPVERVLTGELTKAQAMAGPGATVDESAEPGNDEQVPLTPGEDDDHGHEHEVVSADESADPADRGDVDVTELDDTEMVVDPDDAELVQPAA</sequence>
<dbReference type="InterPro" id="IPR036086">
    <property type="entry name" value="ParB/Sulfiredoxin_sf"/>
</dbReference>
<feature type="compositionally biased region" description="Acidic residues" evidence="1">
    <location>
        <begin position="373"/>
        <end position="384"/>
    </location>
</feature>